<sequence>MTNPWRQSRFSRREFGKLAGAAGLALGAGPGLLRPAFAAGAGVDSAEIITGKASGMVIHNAKLGVMETPLAMLRKYDHTPKELLFSRLHYPHEGNAAWYATTAAPDRPDWSIRIDGLVARPRDVSLADLAKMEQVKRVSVLQCAGNGRSFYAAKEKVAGGQWLNGGLGNVEWEGVPLRSFLEEQKVLPSDAAIWLTAEGWDQPATPEGSDFAKSYHLADPALDNAIIALKMNGEPIPAVHGGPVRLIIPGYYGNMNVKFLSALMFAAAQSPSKFQSVGYRMPLGPVEPGQFEANDYTIYNSRPTYGHQIKSVIFSPLPEDKPGKGDVEITGVAFNDGTAKITSVEVSADGGKTWMSADIKPAESPWAWYHWSAKAKLASGSNMLMSRATDALGRTQPMDGLTRWNPRGYEWNGVDRVEVMV</sequence>
<feature type="domain" description="Oxidoreductase molybdopterin-binding" evidence="5">
    <location>
        <begin position="106"/>
        <end position="272"/>
    </location>
</feature>
<dbReference type="GO" id="GO:0008482">
    <property type="term" value="F:sulfite oxidase activity"/>
    <property type="evidence" value="ECO:0007669"/>
    <property type="project" value="TreeGrafter"/>
</dbReference>
<comment type="caution">
    <text evidence="7">The sequence shown here is derived from an EMBL/GenBank/DDBJ whole genome shotgun (WGS) entry which is preliminary data.</text>
</comment>
<evidence type="ECO:0000256" key="3">
    <source>
        <dbReference type="ARBA" id="ARBA00022723"/>
    </source>
</evidence>
<dbReference type="AlphaFoldDB" id="A0A926NUR4"/>
<dbReference type="EMBL" id="JABFCZ010000005">
    <property type="protein sequence ID" value="MBD1545594.1"/>
    <property type="molecule type" value="Genomic_DNA"/>
</dbReference>
<evidence type="ECO:0000256" key="2">
    <source>
        <dbReference type="ARBA" id="ARBA00022505"/>
    </source>
</evidence>
<dbReference type="Gene3D" id="3.90.420.10">
    <property type="entry name" value="Oxidoreductase, molybdopterin-binding domain"/>
    <property type="match status" value="1"/>
</dbReference>
<dbReference type="PANTHER" id="PTHR19372">
    <property type="entry name" value="SULFITE REDUCTASE"/>
    <property type="match status" value="1"/>
</dbReference>
<evidence type="ECO:0000313" key="8">
    <source>
        <dbReference type="Proteomes" id="UP000598467"/>
    </source>
</evidence>
<dbReference type="PRINTS" id="PR00407">
    <property type="entry name" value="EUMOPTERIN"/>
</dbReference>
<evidence type="ECO:0000256" key="1">
    <source>
        <dbReference type="ARBA" id="ARBA00001924"/>
    </source>
</evidence>
<evidence type="ECO:0000259" key="6">
    <source>
        <dbReference type="Pfam" id="PF03404"/>
    </source>
</evidence>
<evidence type="ECO:0000259" key="5">
    <source>
        <dbReference type="Pfam" id="PF00174"/>
    </source>
</evidence>
<protein>
    <submittedName>
        <fullName evidence="7">Sulfite oxidase</fullName>
    </submittedName>
</protein>
<dbReference type="RefSeq" id="WP_190290275.1">
    <property type="nucleotide sequence ID" value="NZ_JABFCZ010000005.1"/>
</dbReference>
<dbReference type="GO" id="GO:0043546">
    <property type="term" value="F:molybdopterin cofactor binding"/>
    <property type="evidence" value="ECO:0007669"/>
    <property type="project" value="TreeGrafter"/>
</dbReference>
<dbReference type="Pfam" id="PF00174">
    <property type="entry name" value="Oxidored_molyb"/>
    <property type="match status" value="1"/>
</dbReference>
<dbReference type="Gene3D" id="2.60.40.650">
    <property type="match status" value="1"/>
</dbReference>
<dbReference type="Pfam" id="PF03404">
    <property type="entry name" value="Mo-co_dimer"/>
    <property type="match status" value="1"/>
</dbReference>
<dbReference type="InterPro" id="IPR008335">
    <property type="entry name" value="Mopterin_OxRdtase_euk"/>
</dbReference>
<accession>A0A926NUR4</accession>
<dbReference type="SUPFAM" id="SSF81296">
    <property type="entry name" value="E set domains"/>
    <property type="match status" value="1"/>
</dbReference>
<dbReference type="Proteomes" id="UP000598467">
    <property type="component" value="Unassembled WGS sequence"/>
</dbReference>
<dbReference type="InterPro" id="IPR000572">
    <property type="entry name" value="OxRdtase_Mopterin-bd_dom"/>
</dbReference>
<dbReference type="CDD" id="cd02110">
    <property type="entry name" value="SO_family_Moco_dimer"/>
    <property type="match status" value="1"/>
</dbReference>
<dbReference type="InterPro" id="IPR006311">
    <property type="entry name" value="TAT_signal"/>
</dbReference>
<dbReference type="PANTHER" id="PTHR19372:SF7">
    <property type="entry name" value="SULFITE OXIDASE, MITOCHONDRIAL"/>
    <property type="match status" value="1"/>
</dbReference>
<feature type="domain" description="Moybdenum cofactor oxidoreductase dimerisation" evidence="6">
    <location>
        <begin position="305"/>
        <end position="419"/>
    </location>
</feature>
<name>A0A926NUR4_9HYPH</name>
<dbReference type="InterPro" id="IPR014756">
    <property type="entry name" value="Ig_E-set"/>
</dbReference>
<dbReference type="SUPFAM" id="SSF56524">
    <property type="entry name" value="Oxidoreductase molybdopterin-binding domain"/>
    <property type="match status" value="1"/>
</dbReference>
<dbReference type="InterPro" id="IPR005066">
    <property type="entry name" value="MoCF_OxRdtse_dimer"/>
</dbReference>
<dbReference type="InterPro" id="IPR036374">
    <property type="entry name" value="OxRdtase_Mopterin-bd_sf"/>
</dbReference>
<comment type="cofactor">
    <cofactor evidence="1">
        <name>Mo-molybdopterin</name>
        <dbReference type="ChEBI" id="CHEBI:71302"/>
    </cofactor>
</comment>
<dbReference type="GO" id="GO:0020037">
    <property type="term" value="F:heme binding"/>
    <property type="evidence" value="ECO:0007669"/>
    <property type="project" value="TreeGrafter"/>
</dbReference>
<keyword evidence="3" id="KW-0479">Metal-binding</keyword>
<organism evidence="7 8">
    <name type="scientific">Roseibium aggregatum</name>
    <dbReference type="NCBI Taxonomy" id="187304"/>
    <lineage>
        <taxon>Bacteria</taxon>
        <taxon>Pseudomonadati</taxon>
        <taxon>Pseudomonadota</taxon>
        <taxon>Alphaproteobacteria</taxon>
        <taxon>Hyphomicrobiales</taxon>
        <taxon>Stappiaceae</taxon>
        <taxon>Roseibium</taxon>
    </lineage>
</organism>
<keyword evidence="2" id="KW-0500">Molybdenum</keyword>
<keyword evidence="4" id="KW-0560">Oxidoreductase</keyword>
<dbReference type="PROSITE" id="PS51318">
    <property type="entry name" value="TAT"/>
    <property type="match status" value="1"/>
</dbReference>
<reference evidence="7" key="1">
    <citation type="submission" date="2020-05" db="EMBL/GenBank/DDBJ databases">
        <title>Identification of trans-AT polyketide cluster in two marine bacteria, producers of a novel glutaramide-containing polyketide sesbanimide D and analogs.</title>
        <authorList>
            <person name="Kacar D."/>
            <person name="Rodriguez P."/>
            <person name="Canedo L."/>
            <person name="Gonzalez E."/>
            <person name="Galan B."/>
            <person name="De La Calle F."/>
            <person name="Garcia J.L."/>
        </authorList>
    </citation>
    <scope>NUCLEOTIDE SEQUENCE</scope>
    <source>
        <strain evidence="7">PHM038</strain>
    </source>
</reference>
<dbReference type="GO" id="GO:0006790">
    <property type="term" value="P:sulfur compound metabolic process"/>
    <property type="evidence" value="ECO:0007669"/>
    <property type="project" value="TreeGrafter"/>
</dbReference>
<evidence type="ECO:0000313" key="7">
    <source>
        <dbReference type="EMBL" id="MBD1545594.1"/>
    </source>
</evidence>
<dbReference type="GO" id="GO:0030151">
    <property type="term" value="F:molybdenum ion binding"/>
    <property type="evidence" value="ECO:0007669"/>
    <property type="project" value="InterPro"/>
</dbReference>
<proteinExistence type="predicted"/>
<gene>
    <name evidence="7" type="ORF">HK439_04930</name>
</gene>
<evidence type="ECO:0000256" key="4">
    <source>
        <dbReference type="ARBA" id="ARBA00023002"/>
    </source>
</evidence>